<dbReference type="CDD" id="cd00077">
    <property type="entry name" value="HDc"/>
    <property type="match status" value="1"/>
</dbReference>
<reference evidence="1 2" key="1">
    <citation type="journal article" date="2016" name="Nat. Commun.">
        <title>Thousands of microbial genomes shed light on interconnected biogeochemical processes in an aquifer system.</title>
        <authorList>
            <person name="Anantharaman K."/>
            <person name="Brown C.T."/>
            <person name="Hug L.A."/>
            <person name="Sharon I."/>
            <person name="Castelle C.J."/>
            <person name="Probst A.J."/>
            <person name="Thomas B.C."/>
            <person name="Singh A."/>
            <person name="Wilkins M.J."/>
            <person name="Karaoz U."/>
            <person name="Brodie E.L."/>
            <person name="Williams K.H."/>
            <person name="Hubbard S.S."/>
            <person name="Banfield J.F."/>
        </authorList>
    </citation>
    <scope>NUCLEOTIDE SEQUENCE [LARGE SCALE GENOMIC DNA]</scope>
</reference>
<evidence type="ECO:0000313" key="1">
    <source>
        <dbReference type="EMBL" id="OGG27414.1"/>
    </source>
</evidence>
<dbReference type="Gene3D" id="1.10.3210.10">
    <property type="entry name" value="Hypothetical protein af1432"/>
    <property type="match status" value="1"/>
</dbReference>
<gene>
    <name evidence="1" type="ORF">A2960_06470</name>
</gene>
<dbReference type="SUPFAM" id="SSF109604">
    <property type="entry name" value="HD-domain/PDEase-like"/>
    <property type="match status" value="1"/>
</dbReference>
<protein>
    <submittedName>
        <fullName evidence="1">Uncharacterized protein</fullName>
    </submittedName>
</protein>
<comment type="caution">
    <text evidence="1">The sequence shown here is derived from an EMBL/GenBank/DDBJ whole genome shotgun (WGS) entry which is preliminary data.</text>
</comment>
<dbReference type="Proteomes" id="UP000176609">
    <property type="component" value="Unassembled WGS sequence"/>
</dbReference>
<name>A0A1F6ARV0_9BACT</name>
<proteinExistence type="predicted"/>
<dbReference type="AlphaFoldDB" id="A0A1F6ARV0"/>
<dbReference type="EMBL" id="MFJR01000002">
    <property type="protein sequence ID" value="OGG27414.1"/>
    <property type="molecule type" value="Genomic_DNA"/>
</dbReference>
<accession>A0A1F6ARV0</accession>
<organism evidence="1 2">
    <name type="scientific">Candidatus Gottesmanbacteria bacterium RIFCSPLOWO2_01_FULL_39_12b</name>
    <dbReference type="NCBI Taxonomy" id="1798388"/>
    <lineage>
        <taxon>Bacteria</taxon>
        <taxon>Candidatus Gottesmaniibacteriota</taxon>
    </lineage>
</organism>
<dbReference type="InterPro" id="IPR003607">
    <property type="entry name" value="HD/PDEase_dom"/>
</dbReference>
<sequence length="743" mass="84647">MEVSEVPMSVRIETHLKPDHVLTPTWTKFATKLEKFGFAGEDLTRFESEFAAGISAAESLNKGTEVAGFHFDKNELRYHNWNHTVNVVERTLQILPGFLENLKSRGVNISQNLGKIKGLVFSSIFHEVGYLKRVKGDEVYLTQGELFFDHVDRGMEFAPEILQKLGFDLRSEDIVFIKKMIRSTDFNKPKEKEGFVGAEREWGKVLEAADFLAAFANPDNIPKIVSDLYWENLARVVQNGKVKKWQRNGDGSLLLIAGKPQLEDVRDEKEGLDNYARIIEAKFSQVQEGDREIRPYSLFQFVASEFLSGMQEKLRPYIAYADSWWEEGEANEIGVNYRKNIERIELLQSTISAQETDALSIFEGGFSGYDLGRWVEEMKEKGWLDDQWHLKNRSWHEIDRHVLHRGANIMDRLVTRDIAEILTGVNSESRVEAIVALLERFRNKMRGENVHEIFLSLAPLAYVGKGAPFRDLDQAIDTITEAFNIIHQNKEKEEESLELRKAGNQMFDPDKERLPDLKFVWCVRRDQDFRLEREADGTEVIQGHEQIAHKINDSFSTGKIAGIAFLGSEGNFLEVYNPFFEMLDKSIPITISVGQAQPVATPLTTLERVKQHLRLLFQNNMRSIFSLYDKFGGKVAVWGMQSIVLLNDREKEQLFQEMPFSFPIVITPTFDRAVGLTTDHVSIIKQGKEKVSVSFGTGNGALAHSASSITCDVLETLMDNAMAPLSDIRVFLSHSGRSCIYSR</sequence>
<evidence type="ECO:0000313" key="2">
    <source>
        <dbReference type="Proteomes" id="UP000176609"/>
    </source>
</evidence>